<dbReference type="EMBL" id="CAVMJV010000035">
    <property type="protein sequence ID" value="CAK5078059.1"/>
    <property type="molecule type" value="Genomic_DNA"/>
</dbReference>
<evidence type="ECO:0000313" key="2">
    <source>
        <dbReference type="Proteomes" id="UP001497535"/>
    </source>
</evidence>
<dbReference type="Proteomes" id="UP001497535">
    <property type="component" value="Unassembled WGS sequence"/>
</dbReference>
<sequence length="743" mass="86868">MSTLNNCNFSQNSLTSTTPKRRPPLALLKRGTSIAPSPELNSASSSRENAFSFHQNPRTCILFAKNNISVYFGGREQQGYLTLQQDINGILTLKWAPNALLHSDTNQHNTFTSKTCFELNSYSHQTPFSIRMETITHIHLHQKKESISFYVVVLVDSDGVEQISFRFGHKRQCLTFLFAVENGLAPLFRIQPPLETIKGIEDESSTNIKNTTEDKSNCKETSVGLIFSIVSFASTIGPAIVVPSFNLTKAPFKMMSERSTSRENSKDDDGQAVRSSLVNATKAMKTQILSRAFNGWLSYCRHMRIISTRLANIVYEIESCGNEGEENGIDGELMPVTETFWKLCRMEKSIPLYKQFLTRVYFCGIENDFLRAQSWPYLLRIVEWHEDLDKNKIDFLKKEYEKDSNEWMEIEKNFLSNSLQKNEYSRQNSEIITTTTTEFSIQKDYFPSSTRSESTNSDVFEDLDVVDFDENELTNSENVCFVNFIFKFFFQLLAKELMANLIRVQKDVDRCDRITRFYSKMENLIILRKIMVTYIYRRLKIDINDGYVQGMCDVLAPLLALFVDESLTLACFERLMLRRMAKNFPQCKHNNEMDENLNHFRYLVEVMDPELYSQLMRNVDYSFVVFYRWLLLDFKRGFFNFKRKWKEILFLELQYSDVFQLWEVIWSAEVLCSRHFGLFFGLALLTQYREILIENDMDFTDVIKFFNEMAEKHNVQELLIISREKLRSFQEIIRDLNKSNETT</sequence>
<reference evidence="1" key="1">
    <citation type="submission" date="2023-11" db="EMBL/GenBank/DDBJ databases">
        <authorList>
            <person name="Poullet M."/>
        </authorList>
    </citation>
    <scope>NUCLEOTIDE SEQUENCE</scope>
    <source>
        <strain evidence="1">E1834</strain>
    </source>
</reference>
<gene>
    <name evidence="1" type="ORF">MENTE1834_LOCUS25095</name>
</gene>
<name>A0ACB0ZHN2_MELEN</name>
<evidence type="ECO:0000313" key="1">
    <source>
        <dbReference type="EMBL" id="CAK5078059.1"/>
    </source>
</evidence>
<organism evidence="1 2">
    <name type="scientific">Meloidogyne enterolobii</name>
    <name type="common">Root-knot nematode worm</name>
    <name type="synonym">Meloidogyne mayaguensis</name>
    <dbReference type="NCBI Taxonomy" id="390850"/>
    <lineage>
        <taxon>Eukaryota</taxon>
        <taxon>Metazoa</taxon>
        <taxon>Ecdysozoa</taxon>
        <taxon>Nematoda</taxon>
        <taxon>Chromadorea</taxon>
        <taxon>Rhabditida</taxon>
        <taxon>Tylenchina</taxon>
        <taxon>Tylenchomorpha</taxon>
        <taxon>Tylenchoidea</taxon>
        <taxon>Meloidogynidae</taxon>
        <taxon>Meloidogyninae</taxon>
        <taxon>Meloidogyne</taxon>
    </lineage>
</organism>
<comment type="caution">
    <text evidence="1">The sequence shown here is derived from an EMBL/GenBank/DDBJ whole genome shotgun (WGS) entry which is preliminary data.</text>
</comment>
<accession>A0ACB0ZHN2</accession>
<proteinExistence type="predicted"/>
<protein>
    <submittedName>
        <fullName evidence="1">Uncharacterized protein</fullName>
    </submittedName>
</protein>
<keyword evidence="2" id="KW-1185">Reference proteome</keyword>